<accession>D1PDF1</accession>
<dbReference type="InterPro" id="IPR004919">
    <property type="entry name" value="GmrSD_N"/>
</dbReference>
<name>D1PDF1_9BACT</name>
<evidence type="ECO:0000313" key="3">
    <source>
        <dbReference type="EMBL" id="EFB35107.1"/>
    </source>
</evidence>
<dbReference type="PaxDb" id="537011-PREVCOP_05241"/>
<dbReference type="EMBL" id="ACBX02000016">
    <property type="protein sequence ID" value="EFB35107.1"/>
    <property type="molecule type" value="Genomic_DNA"/>
</dbReference>
<evidence type="ECO:0000313" key="4">
    <source>
        <dbReference type="Proteomes" id="UP000004477"/>
    </source>
</evidence>
<dbReference type="RefSeq" id="WP_006847942.1">
    <property type="nucleotide sequence ID" value="NZ_CP085933.1"/>
</dbReference>
<proteinExistence type="predicted"/>
<dbReference type="Proteomes" id="UP000004477">
    <property type="component" value="Unassembled WGS sequence"/>
</dbReference>
<evidence type="ECO:0008006" key="5">
    <source>
        <dbReference type="Google" id="ProtNLM"/>
    </source>
</evidence>
<reference evidence="3" key="1">
    <citation type="submission" date="2009-11" db="EMBL/GenBank/DDBJ databases">
        <authorList>
            <person name="Weinstock G."/>
            <person name="Sodergren E."/>
            <person name="Clifton S."/>
            <person name="Fulton L."/>
            <person name="Fulton B."/>
            <person name="Courtney L."/>
            <person name="Fronick C."/>
            <person name="Harrison M."/>
            <person name="Strong C."/>
            <person name="Farmer C."/>
            <person name="Delahaunty K."/>
            <person name="Markovic C."/>
            <person name="Hall O."/>
            <person name="Minx P."/>
            <person name="Tomlinson C."/>
            <person name="Mitreva M."/>
            <person name="Nelson J."/>
            <person name="Hou S."/>
            <person name="Wollam A."/>
            <person name="Pepin K.H."/>
            <person name="Johnson M."/>
            <person name="Bhonagiri V."/>
            <person name="Nash W.E."/>
            <person name="Warren W."/>
            <person name="Chinwalla A."/>
            <person name="Mardis E.R."/>
            <person name="Wilson R.K."/>
        </authorList>
    </citation>
    <scope>NUCLEOTIDE SEQUENCE [LARGE SCALE GENOMIC DNA]</scope>
    <source>
        <strain evidence="3">DSM 18205</strain>
    </source>
</reference>
<feature type="domain" description="GmrSD restriction endonucleases N-terminal" evidence="1">
    <location>
        <begin position="10"/>
        <end position="209"/>
    </location>
</feature>
<dbReference type="GeneID" id="69850296"/>
<comment type="caution">
    <text evidence="3">The sequence shown here is derived from an EMBL/GenBank/DDBJ whole genome shotgun (WGS) entry which is preliminary data.</text>
</comment>
<dbReference type="InterPro" id="IPR011089">
    <property type="entry name" value="GmrSD_C"/>
</dbReference>
<sequence>MNNENGVTLKDITSERFCIPLYQRLFAWTPKVVSKLLRDLKEHFESDRFKKEHNPYYLGMLTTIQRDGHIDLIDGQQRFTVMILMAIVFKDIPEWSNFLLDGKRLILSARTEDEKYLEALAHERPHATYENTCMKDAIQGIQDFLKSEFDGDQDQISDFAHNIYNHLTFFISELPAHYLNDATSLNRYFEVLNSTGKGLEQHEILKVTLLKNQEEAEEFVKIWNWVAQMERPIYNRTDATSDEEYANKYRQALTNCRNNNFESVINGIQIANDTQEDAPTIDIIPVRKKEKTNAINLTEKEDSIITFPEFLLLVLDLTENCDGRDSFYQKDKLLNTFKGHRIKDMKRFYHNLLFYRLLLDYYVVRKDISNGQSRFSINFRDTDAAKREYREQMRQYMSMLTVSTEFHIWLKPYMQYLHGLTDDWKITSQEIIAKLKETDNAYRIQKGYHPSDLRELRYPNISRYWFWRLDYYLWERRKDLFNKEDQRVVETYVFRTNRSIEHLHPQDESYNDTWNEDITNGFGNLAMISQSFNSQQSNDNVRVKFARIQEQIDNKSLQSIKLLKMFRMAEDDHTKWNEGLAEEHLDDMCKILNDSFHQKE</sequence>
<protein>
    <recommendedName>
        <fullName evidence="5">DUF262 domain-containing protein</fullName>
    </recommendedName>
</protein>
<dbReference type="HOGENOM" id="CLU_023391_0_0_10"/>
<dbReference type="PANTHER" id="PTHR35149">
    <property type="entry name" value="SLL5132 PROTEIN"/>
    <property type="match status" value="1"/>
</dbReference>
<dbReference type="PANTHER" id="PTHR35149:SF1">
    <property type="entry name" value="DUF5655 DOMAIN-CONTAINING PROTEIN"/>
    <property type="match status" value="1"/>
</dbReference>
<dbReference type="AlphaFoldDB" id="D1PDF1"/>
<dbReference type="Pfam" id="PF03235">
    <property type="entry name" value="GmrSD_N"/>
    <property type="match status" value="1"/>
</dbReference>
<gene>
    <name evidence="3" type="ORF">PREVCOP_05241</name>
</gene>
<evidence type="ECO:0000259" key="2">
    <source>
        <dbReference type="Pfam" id="PF07510"/>
    </source>
</evidence>
<evidence type="ECO:0000259" key="1">
    <source>
        <dbReference type="Pfam" id="PF03235"/>
    </source>
</evidence>
<dbReference type="Pfam" id="PF07510">
    <property type="entry name" value="GmrSD_C"/>
    <property type="match status" value="1"/>
</dbReference>
<organism evidence="3 4">
    <name type="scientific">Segatella copri DSM 18205</name>
    <dbReference type="NCBI Taxonomy" id="537011"/>
    <lineage>
        <taxon>Bacteria</taxon>
        <taxon>Pseudomonadati</taxon>
        <taxon>Bacteroidota</taxon>
        <taxon>Bacteroidia</taxon>
        <taxon>Bacteroidales</taxon>
        <taxon>Prevotellaceae</taxon>
        <taxon>Segatella</taxon>
    </lineage>
</organism>
<dbReference type="STRING" id="537011.PREVCOP_05241"/>
<keyword evidence="4" id="KW-1185">Reference proteome</keyword>
<feature type="domain" description="GmrSD restriction endonucleases C-terminal" evidence="2">
    <location>
        <begin position="455"/>
        <end position="590"/>
    </location>
</feature>